<accession>A0AB39CDG7</accession>
<keyword evidence="1" id="KW-0436">Ligase</keyword>
<evidence type="ECO:0000313" key="1">
    <source>
        <dbReference type="EMBL" id="XDJ15044.1"/>
    </source>
</evidence>
<dbReference type="GO" id="GO:0016874">
    <property type="term" value="F:ligase activity"/>
    <property type="evidence" value="ECO:0007669"/>
    <property type="project" value="UniProtKB-KW"/>
</dbReference>
<protein>
    <submittedName>
        <fullName evidence="1">DNA ligase</fullName>
    </submittedName>
</protein>
<name>A0AB39CDG7_9VIRU</name>
<dbReference type="EMBL" id="PQ015379">
    <property type="protein sequence ID" value="XDJ15044.1"/>
    <property type="molecule type" value="Genomic_DNA"/>
</dbReference>
<sequence>MTEFINPLDIVIQRKAQKAAELATASAGAQTEGQQEMATASALTNVDPSICPKCGRKMGFGFLFDKTQVYYCDTDRVSQPME</sequence>
<proteinExistence type="predicted"/>
<reference evidence="1" key="1">
    <citation type="submission" date="2024-07" db="EMBL/GenBank/DDBJ databases">
        <authorList>
            <person name="Bringhurst R.M."/>
            <person name="Homer T.E."/>
        </authorList>
    </citation>
    <scope>NUCLEOTIDE SEQUENCE</scope>
</reference>
<organism evidence="1">
    <name type="scientific">Pseudomonas phage HRDY3</name>
    <dbReference type="NCBI Taxonomy" id="3236930"/>
    <lineage>
        <taxon>Viruses</taxon>
    </lineage>
</organism>